<organism evidence="2 3">
    <name type="scientific">Chlamydomonas schloesseri</name>
    <dbReference type="NCBI Taxonomy" id="2026947"/>
    <lineage>
        <taxon>Eukaryota</taxon>
        <taxon>Viridiplantae</taxon>
        <taxon>Chlorophyta</taxon>
        <taxon>core chlorophytes</taxon>
        <taxon>Chlorophyceae</taxon>
        <taxon>CS clade</taxon>
        <taxon>Chlamydomonadales</taxon>
        <taxon>Chlamydomonadaceae</taxon>
        <taxon>Chlamydomonas</taxon>
    </lineage>
</organism>
<evidence type="ECO:0000259" key="1">
    <source>
        <dbReference type="Pfam" id="PF12146"/>
    </source>
</evidence>
<evidence type="ECO:0000313" key="2">
    <source>
        <dbReference type="EMBL" id="KAG2451497.1"/>
    </source>
</evidence>
<dbReference type="PANTHER" id="PTHR11614">
    <property type="entry name" value="PHOSPHOLIPASE-RELATED"/>
    <property type="match status" value="1"/>
</dbReference>
<keyword evidence="3" id="KW-1185">Reference proteome</keyword>
<reference evidence="2" key="1">
    <citation type="journal article" date="2020" name="bioRxiv">
        <title>Comparative genomics of Chlamydomonas.</title>
        <authorList>
            <person name="Craig R.J."/>
            <person name="Hasan A.R."/>
            <person name="Ness R.W."/>
            <person name="Keightley P.D."/>
        </authorList>
    </citation>
    <scope>NUCLEOTIDE SEQUENCE</scope>
    <source>
        <strain evidence="2">CCAP 11/173</strain>
    </source>
</reference>
<dbReference type="Pfam" id="PF12146">
    <property type="entry name" value="Hydrolase_4"/>
    <property type="match status" value="1"/>
</dbReference>
<dbReference type="EMBL" id="JAEHOD010000008">
    <property type="protein sequence ID" value="KAG2451497.1"/>
    <property type="molecule type" value="Genomic_DNA"/>
</dbReference>
<sequence length="333" mass="36314">MSSAARPPVAEHLVLSYQPEVEYLGPYGGKTELAKGKHGLNICRYFWPVPPGVTPRGIVVMAHGHGGYLGFDYLKPEGPGKFCVYDGSLVAALNAAGFAVAGNDDRGAGRSEGLRCYCQSFDDYVDDLVATVRACREVPLRGFASPAGLPLFGMGLSRGGAVVLTAALKEPSLFSGCICLAPMVSLEKVAKRGLNPYLRPLGRLLSWLIPEVALLSIDRNTKFPDLQAAYDADPNCYHQSTRVRSAQEYLRATEWLSAHVSELALPLLLFHSEGDTQTDPEGTKRLYALAQSKDKTFVAPEGMWHIILKEPGNDKVKEKVLQWLEEHTTPKEA</sequence>
<dbReference type="OrthoDB" id="2498029at2759"/>
<dbReference type="Proteomes" id="UP000613740">
    <property type="component" value="Unassembled WGS sequence"/>
</dbReference>
<proteinExistence type="predicted"/>
<dbReference type="AlphaFoldDB" id="A0A835WPI7"/>
<dbReference type="Gene3D" id="3.40.50.1820">
    <property type="entry name" value="alpha/beta hydrolase"/>
    <property type="match status" value="1"/>
</dbReference>
<dbReference type="InterPro" id="IPR029058">
    <property type="entry name" value="AB_hydrolase_fold"/>
</dbReference>
<protein>
    <recommendedName>
        <fullName evidence="1">Serine aminopeptidase S33 domain-containing protein</fullName>
    </recommendedName>
</protein>
<dbReference type="SUPFAM" id="SSF53474">
    <property type="entry name" value="alpha/beta-Hydrolases"/>
    <property type="match status" value="1"/>
</dbReference>
<comment type="caution">
    <text evidence="2">The sequence shown here is derived from an EMBL/GenBank/DDBJ whole genome shotgun (WGS) entry which is preliminary data.</text>
</comment>
<dbReference type="InterPro" id="IPR022742">
    <property type="entry name" value="Hydrolase_4"/>
</dbReference>
<gene>
    <name evidence="2" type="ORF">HYH02_004095</name>
</gene>
<dbReference type="InterPro" id="IPR051044">
    <property type="entry name" value="MAG_DAG_Lipase"/>
</dbReference>
<accession>A0A835WPI7</accession>
<feature type="domain" description="Serine aminopeptidase S33" evidence="1">
    <location>
        <begin position="84"/>
        <end position="311"/>
    </location>
</feature>
<name>A0A835WPI7_9CHLO</name>
<evidence type="ECO:0000313" key="3">
    <source>
        <dbReference type="Proteomes" id="UP000613740"/>
    </source>
</evidence>